<evidence type="ECO:0000313" key="3">
    <source>
        <dbReference type="EMBL" id="ROU06666.1"/>
    </source>
</evidence>
<reference evidence="3 4" key="1">
    <citation type="submission" date="2018-10" db="EMBL/GenBank/DDBJ databases">
        <title>The genome of Lysobacter enzymogenes OH11.</title>
        <authorList>
            <person name="Liu F."/>
            <person name="Zhao Y."/>
            <person name="Qian G."/>
            <person name="Chen Y."/>
            <person name="Xu H."/>
        </authorList>
    </citation>
    <scope>NUCLEOTIDE SEQUENCE [LARGE SCALE GENOMIC DNA]</scope>
    <source>
        <strain evidence="3 4">OH11</strain>
    </source>
</reference>
<organism evidence="3 4">
    <name type="scientific">Lysobacter enzymogenes</name>
    <dbReference type="NCBI Taxonomy" id="69"/>
    <lineage>
        <taxon>Bacteria</taxon>
        <taxon>Pseudomonadati</taxon>
        <taxon>Pseudomonadota</taxon>
        <taxon>Gammaproteobacteria</taxon>
        <taxon>Lysobacterales</taxon>
        <taxon>Lysobacteraceae</taxon>
        <taxon>Lysobacter</taxon>
    </lineage>
</organism>
<feature type="region of interest" description="Disordered" evidence="1">
    <location>
        <begin position="448"/>
        <end position="499"/>
    </location>
</feature>
<dbReference type="AlphaFoldDB" id="A0A3N2RH58"/>
<dbReference type="EMBL" id="RCTY01000031">
    <property type="protein sequence ID" value="ROU06666.1"/>
    <property type="molecule type" value="Genomic_DNA"/>
</dbReference>
<protein>
    <submittedName>
        <fullName evidence="3">Peptidoglycan-binding protein</fullName>
    </submittedName>
</protein>
<feature type="region of interest" description="Disordered" evidence="1">
    <location>
        <begin position="569"/>
        <end position="609"/>
    </location>
</feature>
<dbReference type="InterPro" id="IPR036365">
    <property type="entry name" value="PGBD-like_sf"/>
</dbReference>
<accession>A0A3N2RH58</accession>
<feature type="compositionally biased region" description="Low complexity" evidence="1">
    <location>
        <begin position="585"/>
        <end position="600"/>
    </location>
</feature>
<evidence type="ECO:0000259" key="2">
    <source>
        <dbReference type="Pfam" id="PF01471"/>
    </source>
</evidence>
<dbReference type="InterPro" id="IPR002477">
    <property type="entry name" value="Peptidoglycan-bd-like"/>
</dbReference>
<feature type="domain" description="Peptidoglycan binding-like" evidence="2">
    <location>
        <begin position="354"/>
        <end position="416"/>
    </location>
</feature>
<dbReference type="Gene3D" id="1.10.101.10">
    <property type="entry name" value="PGBD-like superfamily/PGBD"/>
    <property type="match status" value="2"/>
</dbReference>
<feature type="domain" description="Peptidoglycan binding-like" evidence="2">
    <location>
        <begin position="230"/>
        <end position="288"/>
    </location>
</feature>
<dbReference type="Pfam" id="PF01471">
    <property type="entry name" value="PG_binding_1"/>
    <property type="match status" value="2"/>
</dbReference>
<evidence type="ECO:0000313" key="4">
    <source>
        <dbReference type="Proteomes" id="UP000275910"/>
    </source>
</evidence>
<evidence type="ECO:0000256" key="1">
    <source>
        <dbReference type="SAM" id="MobiDB-lite"/>
    </source>
</evidence>
<name>A0A3N2RH58_LYSEN</name>
<dbReference type="InterPro" id="IPR052905">
    <property type="entry name" value="LD-transpeptidase_YkuD-like"/>
</dbReference>
<comment type="caution">
    <text evidence="3">The sequence shown here is derived from an EMBL/GenBank/DDBJ whole genome shotgun (WGS) entry which is preliminary data.</text>
</comment>
<dbReference type="PANTHER" id="PTHR41533:SF1">
    <property type="entry name" value="L,D-TRANSPEPTIDASE YCBB-RELATED"/>
    <property type="match status" value="1"/>
</dbReference>
<dbReference type="Proteomes" id="UP000275910">
    <property type="component" value="Unassembled WGS sequence"/>
</dbReference>
<dbReference type="InterPro" id="IPR036366">
    <property type="entry name" value="PGBDSf"/>
</dbReference>
<proteinExistence type="predicted"/>
<feature type="compositionally biased region" description="Low complexity" evidence="1">
    <location>
        <begin position="461"/>
        <end position="482"/>
    </location>
</feature>
<dbReference type="PANTHER" id="PTHR41533">
    <property type="entry name" value="L,D-TRANSPEPTIDASE HI_1667-RELATED"/>
    <property type="match status" value="1"/>
</dbReference>
<gene>
    <name evidence="3" type="ORF">D9T17_12500</name>
</gene>
<dbReference type="SUPFAM" id="SSF47090">
    <property type="entry name" value="PGBD-like"/>
    <property type="match status" value="2"/>
</dbReference>
<sequence length="609" mass="65481">MAGTRRQERAVLTANQYAQGDIEGLSDYGTRRLVASTVLTESNGGDLAITNGAGYIGRYQAGATWLADAGYVDTTKLRTAMSGYRREWTWAESGGMTRFLEDPANWKDGLSLEKYKASAELQDQAFKRNSDSAYRTALKQGVLREGDSEEHIAGFLKARHIAGYGGAVNVVRGLAAAKDDYGTSSYDYYNDIAANRDQLNQLLVVEERFKGIPYRLPTEKELKPGDANLSVKALQENLQLVGATDARGRALQPDGDYESNTREAVIRFQRQTSLPETGTADVATLTALRTRAAAIAATPDFEKVAQTFQPPGHRNDWLQTNEQGLPTYLQSKNPATTPAVRDAMADGVLKLGERGPEVAKLQESLIQLGINDRVKNPVKADGIFGPDTQRAVQAFQLWHGTDHVNGVADRHTIAAINTQAGLAIVQRASDQATGQATRDFAANATLGTGIDPASAAEPRKTNPTQTAAPGTNTANTATTPPTVSETSKIASPTSVSQLPPDDQAMFAKIRQSASPQITDEKVAEAMLLAKRNGIEDASRIGPVGVVDGKLWVGGSVPGYHVGVCVTEPSPPLSDTLRETQSFNAQREQQLAQNSAQQQSEGMNRGTPRQ</sequence>
<feature type="compositionally biased region" description="Polar residues" evidence="1">
    <location>
        <begin position="483"/>
        <end position="497"/>
    </location>
</feature>